<dbReference type="EMBL" id="ML978218">
    <property type="protein sequence ID" value="KAF2028013.1"/>
    <property type="molecule type" value="Genomic_DNA"/>
</dbReference>
<dbReference type="SMART" id="SM00066">
    <property type="entry name" value="GAL4"/>
    <property type="match status" value="1"/>
</dbReference>
<organism evidence="4 5">
    <name type="scientific">Setomelanomma holmii</name>
    <dbReference type="NCBI Taxonomy" id="210430"/>
    <lineage>
        <taxon>Eukaryota</taxon>
        <taxon>Fungi</taxon>
        <taxon>Dikarya</taxon>
        <taxon>Ascomycota</taxon>
        <taxon>Pezizomycotina</taxon>
        <taxon>Dothideomycetes</taxon>
        <taxon>Pleosporomycetidae</taxon>
        <taxon>Pleosporales</taxon>
        <taxon>Pleosporineae</taxon>
        <taxon>Phaeosphaeriaceae</taxon>
        <taxon>Setomelanomma</taxon>
    </lineage>
</organism>
<dbReference type="Pfam" id="PF00172">
    <property type="entry name" value="Zn_clus"/>
    <property type="match status" value="1"/>
</dbReference>
<dbReference type="InterPro" id="IPR001138">
    <property type="entry name" value="Zn2Cys6_DnaBD"/>
</dbReference>
<name>A0A9P4H4F1_9PLEO</name>
<evidence type="ECO:0000259" key="3">
    <source>
        <dbReference type="PROSITE" id="PS50048"/>
    </source>
</evidence>
<gene>
    <name evidence="4" type="ORF">EK21DRAFT_102103</name>
</gene>
<dbReference type="SUPFAM" id="SSF57701">
    <property type="entry name" value="Zn2/Cys6 DNA-binding domain"/>
    <property type="match status" value="1"/>
</dbReference>
<dbReference type="GO" id="GO:0000981">
    <property type="term" value="F:DNA-binding transcription factor activity, RNA polymerase II-specific"/>
    <property type="evidence" value="ECO:0007669"/>
    <property type="project" value="InterPro"/>
</dbReference>
<evidence type="ECO:0000256" key="2">
    <source>
        <dbReference type="SAM" id="MobiDB-lite"/>
    </source>
</evidence>
<feature type="region of interest" description="Disordered" evidence="2">
    <location>
        <begin position="232"/>
        <end position="291"/>
    </location>
</feature>
<dbReference type="CDD" id="cd00067">
    <property type="entry name" value="GAL4"/>
    <property type="match status" value="1"/>
</dbReference>
<dbReference type="AlphaFoldDB" id="A0A9P4H4F1"/>
<dbReference type="PANTHER" id="PTHR37012">
    <property type="entry name" value="B-ZIP TRANSCRIPTION FACTOR (EUROFUNG)-RELATED"/>
    <property type="match status" value="1"/>
</dbReference>
<proteinExistence type="predicted"/>
<dbReference type="PROSITE" id="PS00463">
    <property type="entry name" value="ZN2_CY6_FUNGAL_1"/>
    <property type="match status" value="1"/>
</dbReference>
<evidence type="ECO:0000313" key="4">
    <source>
        <dbReference type="EMBL" id="KAF2028013.1"/>
    </source>
</evidence>
<comment type="caution">
    <text evidence="4">The sequence shown here is derived from an EMBL/GenBank/DDBJ whole genome shotgun (WGS) entry which is preliminary data.</text>
</comment>
<sequence length="519" mass="56908">MPSPPANLSPGWNNWYGSSSMPDALEGLQQEGPNPRMMRRSSEAVVHVAGFQSRLRREHADEITSQDSAEWEGPHGQLHLDTSQSTLVIRPQAAGAAAGHKAPLAPKQGLGGSLGNARGQHSSPISGTYALRTPRGKITSIACESCRKRKSKCDGVRPKCNTCQSKNLTCVYDVAEDGKTTTQLRAHVRRLAKELDDMKSIVSLLAMASDRAQAANWASELEKNGFAHHSAEEIKKSLQDPSAPPPPALPDQDSFGTPGSEQYAAPNMGASSYEGSSRAESRENSQNALNYMPGNPVEGVTRMNPPLDIEGATNALSKFSLDIAYFRRAKRDLLASGWSEGQVFGRAEIDVDTILLGFVDPQDTQTVPTWCSRTVNKILPATSLPVRLASAWILTKMIRYLIWPSVENMNANPDWLVPSMGKQEVTPYDALIDLVPWPQVRHLLYQHPQEYPVGHFVGLIGITWPYADDACHYWDIEAGYTRMTPLFESTVADINNWTLDPKILEVAPQLEGLVPLKPV</sequence>
<dbReference type="InterPro" id="IPR021833">
    <property type="entry name" value="DUF3425"/>
</dbReference>
<dbReference type="GO" id="GO:0008270">
    <property type="term" value="F:zinc ion binding"/>
    <property type="evidence" value="ECO:0007669"/>
    <property type="project" value="InterPro"/>
</dbReference>
<keyword evidence="1" id="KW-0539">Nucleus</keyword>
<dbReference type="InterPro" id="IPR036864">
    <property type="entry name" value="Zn2-C6_fun-type_DNA-bd_sf"/>
</dbReference>
<feature type="region of interest" description="Disordered" evidence="2">
    <location>
        <begin position="108"/>
        <end position="130"/>
    </location>
</feature>
<evidence type="ECO:0000313" key="5">
    <source>
        <dbReference type="Proteomes" id="UP000799777"/>
    </source>
</evidence>
<evidence type="ECO:0000256" key="1">
    <source>
        <dbReference type="ARBA" id="ARBA00023242"/>
    </source>
</evidence>
<dbReference type="Proteomes" id="UP000799777">
    <property type="component" value="Unassembled WGS sequence"/>
</dbReference>
<feature type="domain" description="Zn(2)-C6 fungal-type" evidence="3">
    <location>
        <begin position="142"/>
        <end position="172"/>
    </location>
</feature>
<keyword evidence="5" id="KW-1185">Reference proteome</keyword>
<protein>
    <recommendedName>
        <fullName evidence="3">Zn(2)-C6 fungal-type domain-containing protein</fullName>
    </recommendedName>
</protein>
<dbReference type="OrthoDB" id="4161589at2759"/>
<dbReference type="Gene3D" id="4.10.240.10">
    <property type="entry name" value="Zn(2)-C6 fungal-type DNA-binding domain"/>
    <property type="match status" value="1"/>
</dbReference>
<dbReference type="PANTHER" id="PTHR37012:SF2">
    <property type="entry name" value="BZIP DOMAIN-CONTAINING PROTEIN-RELATED"/>
    <property type="match status" value="1"/>
</dbReference>
<dbReference type="PROSITE" id="PS50048">
    <property type="entry name" value="ZN2_CY6_FUNGAL_2"/>
    <property type="match status" value="1"/>
</dbReference>
<dbReference type="Pfam" id="PF11905">
    <property type="entry name" value="DUF3425"/>
    <property type="match status" value="1"/>
</dbReference>
<reference evidence="4" key="1">
    <citation type="journal article" date="2020" name="Stud. Mycol.">
        <title>101 Dothideomycetes genomes: a test case for predicting lifestyles and emergence of pathogens.</title>
        <authorList>
            <person name="Haridas S."/>
            <person name="Albert R."/>
            <person name="Binder M."/>
            <person name="Bloem J."/>
            <person name="Labutti K."/>
            <person name="Salamov A."/>
            <person name="Andreopoulos B."/>
            <person name="Baker S."/>
            <person name="Barry K."/>
            <person name="Bills G."/>
            <person name="Bluhm B."/>
            <person name="Cannon C."/>
            <person name="Castanera R."/>
            <person name="Culley D."/>
            <person name="Daum C."/>
            <person name="Ezra D."/>
            <person name="Gonzalez J."/>
            <person name="Henrissat B."/>
            <person name="Kuo A."/>
            <person name="Liang C."/>
            <person name="Lipzen A."/>
            <person name="Lutzoni F."/>
            <person name="Magnuson J."/>
            <person name="Mondo S."/>
            <person name="Nolan M."/>
            <person name="Ohm R."/>
            <person name="Pangilinan J."/>
            <person name="Park H.-J."/>
            <person name="Ramirez L."/>
            <person name="Alfaro M."/>
            <person name="Sun H."/>
            <person name="Tritt A."/>
            <person name="Yoshinaga Y."/>
            <person name="Zwiers L.-H."/>
            <person name="Turgeon B."/>
            <person name="Goodwin S."/>
            <person name="Spatafora J."/>
            <person name="Crous P."/>
            <person name="Grigoriev I."/>
        </authorList>
    </citation>
    <scope>NUCLEOTIDE SEQUENCE</scope>
    <source>
        <strain evidence="4">CBS 110217</strain>
    </source>
</reference>
<accession>A0A9P4H4F1</accession>